<keyword evidence="8" id="KW-0811">Translocation</keyword>
<dbReference type="GO" id="GO:0030127">
    <property type="term" value="C:COPII vesicle coat"/>
    <property type="evidence" value="ECO:0007669"/>
    <property type="project" value="TreeGrafter"/>
</dbReference>
<dbReference type="InterPro" id="IPR037363">
    <property type="entry name" value="Sec13/Seh1_fam"/>
</dbReference>
<comment type="similarity">
    <text evidence="2">Belongs to the WD repeat SEC13 family.</text>
</comment>
<dbReference type="PANTHER" id="PTHR11024:SF2">
    <property type="entry name" value="PROTEIN SEC13 HOMOLOG"/>
    <property type="match status" value="1"/>
</dbReference>
<dbReference type="GO" id="GO:0090114">
    <property type="term" value="P:COPII-coated vesicle budding"/>
    <property type="evidence" value="ECO:0007669"/>
    <property type="project" value="TreeGrafter"/>
</dbReference>
<dbReference type="InterPro" id="IPR036322">
    <property type="entry name" value="WD40_repeat_dom_sf"/>
</dbReference>
<dbReference type="GeneID" id="94335288"/>
<dbReference type="EMBL" id="JALLKP010000060">
    <property type="protein sequence ID" value="KAK2194703.1"/>
    <property type="molecule type" value="Genomic_DNA"/>
</dbReference>
<name>A0AAD9UM15_9APIC</name>
<evidence type="ECO:0000256" key="5">
    <source>
        <dbReference type="ARBA" id="ARBA00022737"/>
    </source>
</evidence>
<dbReference type="SMART" id="SM00320">
    <property type="entry name" value="WD40"/>
    <property type="match status" value="3"/>
</dbReference>
<comment type="subcellular location">
    <subcellularLocation>
        <location evidence="1">Nucleus</location>
        <location evidence="1">Nuclear pore complex</location>
    </subcellularLocation>
</comment>
<organism evidence="11 14">
    <name type="scientific">Babesia duncani</name>
    <dbReference type="NCBI Taxonomy" id="323732"/>
    <lineage>
        <taxon>Eukaryota</taxon>
        <taxon>Sar</taxon>
        <taxon>Alveolata</taxon>
        <taxon>Apicomplexa</taxon>
        <taxon>Aconoidasida</taxon>
        <taxon>Piroplasmida</taxon>
        <taxon>Babesiidae</taxon>
        <taxon>Babesia</taxon>
    </lineage>
</organism>
<dbReference type="GO" id="GO:0032527">
    <property type="term" value="P:protein exit from endoplasmic reticulum"/>
    <property type="evidence" value="ECO:0007669"/>
    <property type="project" value="TreeGrafter"/>
</dbReference>
<keyword evidence="7" id="KW-0653">Protein transport</keyword>
<dbReference type="InterPro" id="IPR015943">
    <property type="entry name" value="WD40/YVTN_repeat-like_dom_sf"/>
</dbReference>
<dbReference type="GO" id="GO:0031080">
    <property type="term" value="C:nuclear pore outer ring"/>
    <property type="evidence" value="ECO:0007669"/>
    <property type="project" value="TreeGrafter"/>
</dbReference>
<evidence type="ECO:0000313" key="12">
    <source>
        <dbReference type="EMBL" id="KAK2194703.1"/>
    </source>
</evidence>
<dbReference type="PANTHER" id="PTHR11024">
    <property type="entry name" value="NUCLEAR PORE COMPLEX PROTEIN SEC13 / SEH1 FAMILY MEMBER"/>
    <property type="match status" value="1"/>
</dbReference>
<dbReference type="GO" id="GO:0032008">
    <property type="term" value="P:positive regulation of TOR signaling"/>
    <property type="evidence" value="ECO:0007669"/>
    <property type="project" value="TreeGrafter"/>
</dbReference>
<accession>A0AAD9UM15</accession>
<evidence type="ECO:0000256" key="3">
    <source>
        <dbReference type="ARBA" id="ARBA00022448"/>
    </source>
</evidence>
<comment type="caution">
    <text evidence="11">The sequence shown here is derived from an EMBL/GenBank/DDBJ whole genome shotgun (WGS) entry which is preliminary data.</text>
</comment>
<evidence type="ECO:0000256" key="7">
    <source>
        <dbReference type="ARBA" id="ARBA00022927"/>
    </source>
</evidence>
<dbReference type="Proteomes" id="UP001214638">
    <property type="component" value="Unassembled WGS sequence"/>
</dbReference>
<dbReference type="EMBL" id="JALLKP010000097">
    <property type="protein sequence ID" value="KAK2194513.1"/>
    <property type="molecule type" value="Genomic_DNA"/>
</dbReference>
<keyword evidence="9" id="KW-0906">Nuclear pore complex</keyword>
<proteinExistence type="inferred from homology"/>
<sequence>MMETLSPNLSLNINQLLQKKAQINDLQYDQYCKYLAIACKSQTGPEIVILEKEGMTSDSQNLKPISSFTTRCEVVMLYWCPATFGQILAAVLCDNTLVFYKCQPNQGWSPIYEKPDLAKSISCLAVGTSPAGVLLGAVGSPDGRVSVLFSTGNYETVNFMAHHGGIYSLSFKNADGMSSDSGDSSMECLLATGGIDKSLKLWQLVDRNFQLVQALPLTTKSKAIVCIKSIAWSKDGLKIAAATCTQVFVFEKNVEWVLLDTIEIGKFFEKIAIAFANDRIVISHDSGTLVYARKDSSPFKQVACMEE</sequence>
<evidence type="ECO:0000256" key="9">
    <source>
        <dbReference type="ARBA" id="ARBA00023132"/>
    </source>
</evidence>
<dbReference type="GO" id="GO:0051028">
    <property type="term" value="P:mRNA transport"/>
    <property type="evidence" value="ECO:0007669"/>
    <property type="project" value="UniProtKB-KW"/>
</dbReference>
<evidence type="ECO:0000313" key="11">
    <source>
        <dbReference type="EMBL" id="KAK2194513.1"/>
    </source>
</evidence>
<dbReference type="EMBL" id="JALLKP010000001">
    <property type="protein sequence ID" value="KAK2197986.1"/>
    <property type="molecule type" value="Genomic_DNA"/>
</dbReference>
<reference evidence="11" key="1">
    <citation type="journal article" date="2023" name="Nat. Microbiol.">
        <title>Babesia duncani multi-omics identifies virulence factors and drug targets.</title>
        <authorList>
            <person name="Singh P."/>
            <person name="Lonardi S."/>
            <person name="Liang Q."/>
            <person name="Vydyam P."/>
            <person name="Khabirova E."/>
            <person name="Fang T."/>
            <person name="Gihaz S."/>
            <person name="Thekkiniath J."/>
            <person name="Munshi M."/>
            <person name="Abel S."/>
            <person name="Ciampossin L."/>
            <person name="Batugedara G."/>
            <person name="Gupta M."/>
            <person name="Lu X.M."/>
            <person name="Lenz T."/>
            <person name="Chakravarty S."/>
            <person name="Cornillot E."/>
            <person name="Hu Y."/>
            <person name="Ma W."/>
            <person name="Gonzalez L.M."/>
            <person name="Sanchez S."/>
            <person name="Estrada K."/>
            <person name="Sanchez-Flores A."/>
            <person name="Montero E."/>
            <person name="Harb O.S."/>
            <person name="Le Roch K.G."/>
            <person name="Mamoun C.B."/>
        </authorList>
    </citation>
    <scope>NUCLEOTIDE SEQUENCE</scope>
    <source>
        <strain evidence="11">WA1</strain>
    </source>
</reference>
<dbReference type="SUPFAM" id="SSF50978">
    <property type="entry name" value="WD40 repeat-like"/>
    <property type="match status" value="1"/>
</dbReference>
<evidence type="ECO:0000256" key="10">
    <source>
        <dbReference type="ARBA" id="ARBA00023242"/>
    </source>
</evidence>
<evidence type="ECO:0000313" key="13">
    <source>
        <dbReference type="EMBL" id="KAK2197986.1"/>
    </source>
</evidence>
<evidence type="ECO:0000256" key="6">
    <source>
        <dbReference type="ARBA" id="ARBA00022816"/>
    </source>
</evidence>
<dbReference type="Gene3D" id="2.130.10.10">
    <property type="entry name" value="YVTN repeat-like/Quinoprotein amine dehydrogenase"/>
    <property type="match status" value="1"/>
</dbReference>
<evidence type="ECO:0000256" key="2">
    <source>
        <dbReference type="ARBA" id="ARBA00010102"/>
    </source>
</evidence>
<keyword evidence="4" id="KW-0853">WD repeat</keyword>
<keyword evidence="3" id="KW-0813">Transport</keyword>
<protein>
    <submittedName>
        <fullName evidence="11">Bifunctional WD40 repeat/Sec13-Seh1 family/WD40-YVTN repeat-like-containing domain superfamily/Protein Sec13/WD40-repeat-containing domain superfamily</fullName>
    </submittedName>
</protein>
<keyword evidence="6" id="KW-0509">mRNA transport</keyword>
<evidence type="ECO:0000256" key="1">
    <source>
        <dbReference type="ARBA" id="ARBA00004567"/>
    </source>
</evidence>
<evidence type="ECO:0000313" key="14">
    <source>
        <dbReference type="Proteomes" id="UP001214638"/>
    </source>
</evidence>
<keyword evidence="5" id="KW-0677">Repeat</keyword>
<dbReference type="KEGG" id="bdw:94335288"/>
<dbReference type="RefSeq" id="XP_067804828.1">
    <property type="nucleotide sequence ID" value="XM_067946037.1"/>
</dbReference>
<dbReference type="GO" id="GO:0006606">
    <property type="term" value="P:protein import into nucleus"/>
    <property type="evidence" value="ECO:0007669"/>
    <property type="project" value="TreeGrafter"/>
</dbReference>
<keyword evidence="10" id="KW-0539">Nucleus</keyword>
<dbReference type="InterPro" id="IPR001680">
    <property type="entry name" value="WD40_rpt"/>
</dbReference>
<keyword evidence="14" id="KW-1185">Reference proteome</keyword>
<evidence type="ECO:0000256" key="8">
    <source>
        <dbReference type="ARBA" id="ARBA00023010"/>
    </source>
</evidence>
<dbReference type="GO" id="GO:0005198">
    <property type="term" value="F:structural molecule activity"/>
    <property type="evidence" value="ECO:0007669"/>
    <property type="project" value="InterPro"/>
</dbReference>
<dbReference type="AlphaFoldDB" id="A0AAD9UM15"/>
<evidence type="ECO:0000256" key="4">
    <source>
        <dbReference type="ARBA" id="ARBA00022574"/>
    </source>
</evidence>
<dbReference type="Pfam" id="PF00400">
    <property type="entry name" value="WD40"/>
    <property type="match status" value="1"/>
</dbReference>
<gene>
    <name evidence="13" type="ORF">BdWA1_000990</name>
    <name evidence="12" type="ORF">BdWA1_003834</name>
    <name evidence="11" type="ORF">BdWA1_004017</name>
</gene>